<keyword evidence="8 16" id="KW-0235">DNA replication</keyword>
<evidence type="ECO:0000256" key="10">
    <source>
        <dbReference type="ARBA" id="ARBA00022763"/>
    </source>
</evidence>
<dbReference type="OrthoDB" id="9808813at2"/>
<dbReference type="InterPro" id="IPR050116">
    <property type="entry name" value="DNA_polymerase-Y"/>
</dbReference>
<comment type="similarity">
    <text evidence="2 16">Belongs to the DNA polymerase type-Y family.</text>
</comment>
<dbReference type="InterPro" id="IPR043502">
    <property type="entry name" value="DNA/RNA_pol_sf"/>
</dbReference>
<evidence type="ECO:0000256" key="15">
    <source>
        <dbReference type="ARBA" id="ARBA00049244"/>
    </source>
</evidence>
<dbReference type="Gene3D" id="3.30.1490.100">
    <property type="entry name" value="DNA polymerase, Y-family, little finger domain"/>
    <property type="match status" value="1"/>
</dbReference>
<dbReference type="AlphaFoldDB" id="A0A5C5WYW6"/>
<name>A0A5C5WYW6_9BACT</name>
<dbReference type="NCBIfam" id="NF002751">
    <property type="entry name" value="PRK02794.1"/>
    <property type="match status" value="1"/>
</dbReference>
<evidence type="ECO:0000256" key="13">
    <source>
        <dbReference type="ARBA" id="ARBA00023125"/>
    </source>
</evidence>
<dbReference type="InterPro" id="IPR053848">
    <property type="entry name" value="IMS_HHH_1"/>
</dbReference>
<organism evidence="18 19">
    <name type="scientific">Rubripirellula amarantea</name>
    <dbReference type="NCBI Taxonomy" id="2527999"/>
    <lineage>
        <taxon>Bacteria</taxon>
        <taxon>Pseudomonadati</taxon>
        <taxon>Planctomycetota</taxon>
        <taxon>Planctomycetia</taxon>
        <taxon>Pirellulales</taxon>
        <taxon>Pirellulaceae</taxon>
        <taxon>Rubripirellula</taxon>
    </lineage>
</organism>
<keyword evidence="7 16" id="KW-0548">Nucleotidyltransferase</keyword>
<comment type="function">
    <text evidence="16">Poorly processive, error-prone DNA polymerase involved in untargeted mutagenesis. Copies undamaged DNA at stalled replication forks, which arise in vivo from mismatched or misaligned primer ends. These misaligned primers can be extended by PolIV. Exhibits no 3'-5' exonuclease (proofreading) activity. May be involved in translesional synthesis, in conjunction with the beta clamp from PolIII.</text>
</comment>
<keyword evidence="12 16" id="KW-0239">DNA-directed DNA polymerase</keyword>
<dbReference type="Pfam" id="PF00817">
    <property type="entry name" value="IMS"/>
    <property type="match status" value="1"/>
</dbReference>
<dbReference type="GO" id="GO:0042276">
    <property type="term" value="P:error-prone translesion synthesis"/>
    <property type="evidence" value="ECO:0007669"/>
    <property type="project" value="TreeGrafter"/>
</dbReference>
<dbReference type="Gene3D" id="3.40.1170.60">
    <property type="match status" value="1"/>
</dbReference>
<evidence type="ECO:0000256" key="5">
    <source>
        <dbReference type="ARBA" id="ARBA00022490"/>
    </source>
</evidence>
<dbReference type="Pfam" id="PF11799">
    <property type="entry name" value="IMS_C"/>
    <property type="match status" value="1"/>
</dbReference>
<dbReference type="Gene3D" id="1.10.150.20">
    <property type="entry name" value="5' to 3' exonuclease, C-terminal subdomain"/>
    <property type="match status" value="1"/>
</dbReference>
<evidence type="ECO:0000256" key="7">
    <source>
        <dbReference type="ARBA" id="ARBA00022695"/>
    </source>
</evidence>
<comment type="cofactor">
    <cofactor evidence="16">
        <name>Mg(2+)</name>
        <dbReference type="ChEBI" id="CHEBI:18420"/>
    </cofactor>
    <text evidence="16">Binds 2 magnesium ions per subunit.</text>
</comment>
<dbReference type="NCBIfam" id="NF002882">
    <property type="entry name" value="PRK03348.1"/>
    <property type="match status" value="1"/>
</dbReference>
<keyword evidence="14 16" id="KW-0234">DNA repair</keyword>
<dbReference type="Proteomes" id="UP000316598">
    <property type="component" value="Unassembled WGS sequence"/>
</dbReference>
<dbReference type="GO" id="GO:0000287">
    <property type="term" value="F:magnesium ion binding"/>
    <property type="evidence" value="ECO:0007669"/>
    <property type="project" value="UniProtKB-UniRule"/>
</dbReference>
<keyword evidence="9 16" id="KW-0479">Metal-binding</keyword>
<evidence type="ECO:0000256" key="8">
    <source>
        <dbReference type="ARBA" id="ARBA00022705"/>
    </source>
</evidence>
<dbReference type="InterPro" id="IPR001126">
    <property type="entry name" value="UmuC"/>
</dbReference>
<feature type="active site" evidence="16">
    <location>
        <position position="101"/>
    </location>
</feature>
<evidence type="ECO:0000256" key="11">
    <source>
        <dbReference type="ARBA" id="ARBA00022842"/>
    </source>
</evidence>
<feature type="binding site" evidence="16">
    <location>
        <position position="100"/>
    </location>
    <ligand>
        <name>Mg(2+)</name>
        <dbReference type="ChEBI" id="CHEBI:18420"/>
    </ligand>
</feature>
<dbReference type="FunFam" id="3.40.1170.60:FF:000001">
    <property type="entry name" value="DNA polymerase IV"/>
    <property type="match status" value="1"/>
</dbReference>
<evidence type="ECO:0000256" key="12">
    <source>
        <dbReference type="ARBA" id="ARBA00022932"/>
    </source>
</evidence>
<dbReference type="PROSITE" id="PS50173">
    <property type="entry name" value="UMUC"/>
    <property type="match status" value="1"/>
</dbReference>
<dbReference type="NCBIfam" id="NF002677">
    <property type="entry name" value="PRK02406.1"/>
    <property type="match status" value="1"/>
</dbReference>
<evidence type="ECO:0000259" key="17">
    <source>
        <dbReference type="PROSITE" id="PS50173"/>
    </source>
</evidence>
<dbReference type="GO" id="GO:0003684">
    <property type="term" value="F:damaged DNA binding"/>
    <property type="evidence" value="ECO:0007669"/>
    <property type="project" value="InterPro"/>
</dbReference>
<dbReference type="FunFam" id="3.30.1490.100:FF:000004">
    <property type="entry name" value="DNA polymerase IV"/>
    <property type="match status" value="1"/>
</dbReference>
<evidence type="ECO:0000256" key="4">
    <source>
        <dbReference type="ARBA" id="ARBA00022457"/>
    </source>
</evidence>
<evidence type="ECO:0000256" key="14">
    <source>
        <dbReference type="ARBA" id="ARBA00023204"/>
    </source>
</evidence>
<dbReference type="PANTHER" id="PTHR11076:SF33">
    <property type="entry name" value="DNA POLYMERASE KAPPA"/>
    <property type="match status" value="1"/>
</dbReference>
<evidence type="ECO:0000256" key="6">
    <source>
        <dbReference type="ARBA" id="ARBA00022679"/>
    </source>
</evidence>
<evidence type="ECO:0000313" key="19">
    <source>
        <dbReference type="Proteomes" id="UP000316598"/>
    </source>
</evidence>
<keyword evidence="13 16" id="KW-0238">DNA-binding</keyword>
<dbReference type="Pfam" id="PF21999">
    <property type="entry name" value="IMS_HHH_1"/>
    <property type="match status" value="1"/>
</dbReference>
<dbReference type="GO" id="GO:0006281">
    <property type="term" value="P:DNA repair"/>
    <property type="evidence" value="ECO:0007669"/>
    <property type="project" value="UniProtKB-UniRule"/>
</dbReference>
<comment type="caution">
    <text evidence="18">The sequence shown here is derived from an EMBL/GenBank/DDBJ whole genome shotgun (WGS) entry which is preliminary data.</text>
</comment>
<dbReference type="SUPFAM" id="SSF56672">
    <property type="entry name" value="DNA/RNA polymerases"/>
    <property type="match status" value="1"/>
</dbReference>
<dbReference type="SUPFAM" id="SSF100879">
    <property type="entry name" value="Lesion bypass DNA polymerase (Y-family), little finger domain"/>
    <property type="match status" value="1"/>
</dbReference>
<dbReference type="InterPro" id="IPR022880">
    <property type="entry name" value="DNApol_IV"/>
</dbReference>
<keyword evidence="6 16" id="KW-0808">Transferase</keyword>
<dbReference type="EC" id="2.7.7.7" evidence="16"/>
<dbReference type="EMBL" id="SJPI01000001">
    <property type="protein sequence ID" value="TWT55105.1"/>
    <property type="molecule type" value="Genomic_DNA"/>
</dbReference>
<dbReference type="GO" id="GO:0006261">
    <property type="term" value="P:DNA-templated DNA replication"/>
    <property type="evidence" value="ECO:0007669"/>
    <property type="project" value="UniProtKB-UniRule"/>
</dbReference>
<feature type="domain" description="UmuC" evidence="17">
    <location>
        <begin position="2"/>
        <end position="182"/>
    </location>
</feature>
<dbReference type="PANTHER" id="PTHR11076">
    <property type="entry name" value="DNA REPAIR POLYMERASE UMUC / TRANSFERASE FAMILY MEMBER"/>
    <property type="match status" value="1"/>
</dbReference>
<keyword evidence="10 16" id="KW-0227">DNA damage</keyword>
<feature type="binding site" evidence="16">
    <location>
        <position position="6"/>
    </location>
    <ligand>
        <name>Mg(2+)</name>
        <dbReference type="ChEBI" id="CHEBI:18420"/>
    </ligand>
</feature>
<comment type="catalytic activity">
    <reaction evidence="15 16">
        <text>DNA(n) + a 2'-deoxyribonucleoside 5'-triphosphate = DNA(n+1) + diphosphate</text>
        <dbReference type="Rhea" id="RHEA:22508"/>
        <dbReference type="Rhea" id="RHEA-COMP:17339"/>
        <dbReference type="Rhea" id="RHEA-COMP:17340"/>
        <dbReference type="ChEBI" id="CHEBI:33019"/>
        <dbReference type="ChEBI" id="CHEBI:61560"/>
        <dbReference type="ChEBI" id="CHEBI:173112"/>
        <dbReference type="EC" id="2.7.7.7"/>
    </reaction>
</comment>
<feature type="site" description="Substrate discrimination" evidence="16">
    <location>
        <position position="11"/>
    </location>
</feature>
<evidence type="ECO:0000256" key="2">
    <source>
        <dbReference type="ARBA" id="ARBA00010945"/>
    </source>
</evidence>
<sequence>MILHIDMDAFYAAIEQRDHPELRGRPVVVGGSSGRGVVAAASYEARRFGIHSAMPGRRALQLCPEVVFVKSRIDHYAAIGKQVREIFLRYTPLVQPLSLDEAFLDVTGSERLFGSAAKIGREIKAAIKIELGLTASVGVAPIKFVAKIASDLQKPDGFVEVGSQSVQSFLDPLPVSRLWGVGRVGQERLHRMGLRTIGDLRVRELDDLKRSFGSWGEHLWKLANGIDERKVVPDRNAKQIGHERTFHEDLTDETMLIAVVSFLSEQVSRRLRRNKRQTRCVSIKYRRDDFRTFARSETLPRATDSTDEIFRVAIALLTEMRSREPRPVRLLGVSLSSLTDRDAPRQMSLFDLAENETSQREVDKVVDGLRDAMGDQAVYRATSHDWIKKKR</sequence>
<dbReference type="InterPro" id="IPR017961">
    <property type="entry name" value="DNA_pol_Y-fam_little_finger"/>
</dbReference>
<comment type="subcellular location">
    <subcellularLocation>
        <location evidence="1 16">Cytoplasm</location>
    </subcellularLocation>
</comment>
<dbReference type="CDD" id="cd03586">
    <property type="entry name" value="PolY_Pol_IV_kappa"/>
    <property type="match status" value="1"/>
</dbReference>
<evidence type="ECO:0000256" key="9">
    <source>
        <dbReference type="ARBA" id="ARBA00022723"/>
    </source>
</evidence>
<dbReference type="GO" id="GO:0009432">
    <property type="term" value="P:SOS response"/>
    <property type="evidence" value="ECO:0007669"/>
    <property type="project" value="TreeGrafter"/>
</dbReference>
<dbReference type="GO" id="GO:0003887">
    <property type="term" value="F:DNA-directed DNA polymerase activity"/>
    <property type="evidence" value="ECO:0007669"/>
    <property type="project" value="UniProtKB-UniRule"/>
</dbReference>
<evidence type="ECO:0000256" key="16">
    <source>
        <dbReference type="HAMAP-Rule" id="MF_01113"/>
    </source>
</evidence>
<evidence type="ECO:0000256" key="1">
    <source>
        <dbReference type="ARBA" id="ARBA00004496"/>
    </source>
</evidence>
<dbReference type="RefSeq" id="WP_146515037.1">
    <property type="nucleotide sequence ID" value="NZ_SJPI01000001.1"/>
</dbReference>
<dbReference type="GO" id="GO:0005829">
    <property type="term" value="C:cytosol"/>
    <property type="evidence" value="ECO:0007669"/>
    <property type="project" value="TreeGrafter"/>
</dbReference>
<protein>
    <recommendedName>
        <fullName evidence="16">DNA polymerase IV</fullName>
        <shortName evidence="16">Pol IV</shortName>
        <ecNumber evidence="16">2.7.7.7</ecNumber>
    </recommendedName>
</protein>
<proteinExistence type="inferred from homology"/>
<gene>
    <name evidence="16 18" type="primary">dinB</name>
    <name evidence="18" type="ORF">Pla22_27590</name>
</gene>
<dbReference type="InterPro" id="IPR043128">
    <property type="entry name" value="Rev_trsase/Diguanyl_cyclase"/>
</dbReference>
<dbReference type="InterPro" id="IPR036775">
    <property type="entry name" value="DNA_pol_Y-fam_lit_finger_sf"/>
</dbReference>
<keyword evidence="11 16" id="KW-0460">Magnesium</keyword>
<evidence type="ECO:0000256" key="3">
    <source>
        <dbReference type="ARBA" id="ARBA00011245"/>
    </source>
</evidence>
<keyword evidence="4 16" id="KW-0515">Mutator protein</keyword>
<keyword evidence="19" id="KW-1185">Reference proteome</keyword>
<dbReference type="Gene3D" id="3.30.70.270">
    <property type="match status" value="1"/>
</dbReference>
<dbReference type="NCBIfam" id="NF003015">
    <property type="entry name" value="PRK03858.1"/>
    <property type="match status" value="1"/>
</dbReference>
<dbReference type="HAMAP" id="MF_01113">
    <property type="entry name" value="DNApol_IV"/>
    <property type="match status" value="1"/>
</dbReference>
<comment type="subunit">
    <text evidence="3 16">Monomer.</text>
</comment>
<reference evidence="18 19" key="1">
    <citation type="submission" date="2019-02" db="EMBL/GenBank/DDBJ databases">
        <title>Deep-cultivation of Planctomycetes and their phenomic and genomic characterization uncovers novel biology.</title>
        <authorList>
            <person name="Wiegand S."/>
            <person name="Jogler M."/>
            <person name="Boedeker C."/>
            <person name="Pinto D."/>
            <person name="Vollmers J."/>
            <person name="Rivas-Marin E."/>
            <person name="Kohn T."/>
            <person name="Peeters S.H."/>
            <person name="Heuer A."/>
            <person name="Rast P."/>
            <person name="Oberbeckmann S."/>
            <person name="Bunk B."/>
            <person name="Jeske O."/>
            <person name="Meyerdierks A."/>
            <person name="Storesund J.E."/>
            <person name="Kallscheuer N."/>
            <person name="Luecker S."/>
            <person name="Lage O.M."/>
            <person name="Pohl T."/>
            <person name="Merkel B.J."/>
            <person name="Hornburger P."/>
            <person name="Mueller R.-W."/>
            <person name="Bruemmer F."/>
            <person name="Labrenz M."/>
            <person name="Spormann A.M."/>
            <person name="Op Den Camp H."/>
            <person name="Overmann J."/>
            <person name="Amann R."/>
            <person name="Jetten M.S.M."/>
            <person name="Mascher T."/>
            <person name="Medema M.H."/>
            <person name="Devos D.P."/>
            <person name="Kaster A.-K."/>
            <person name="Ovreas L."/>
            <person name="Rohde M."/>
            <person name="Galperin M.Y."/>
            <person name="Jogler C."/>
        </authorList>
    </citation>
    <scope>NUCLEOTIDE SEQUENCE [LARGE SCALE GENOMIC DNA]</scope>
    <source>
        <strain evidence="18 19">Pla22</strain>
    </source>
</reference>
<evidence type="ECO:0000313" key="18">
    <source>
        <dbReference type="EMBL" id="TWT55105.1"/>
    </source>
</evidence>
<accession>A0A5C5WYW6</accession>
<keyword evidence="5 16" id="KW-0963">Cytoplasm</keyword>